<reference evidence="5" key="1">
    <citation type="submission" date="2020-05" db="EMBL/GenBank/DDBJ databases">
        <authorList>
            <person name="Chiriac C."/>
            <person name="Salcher M."/>
            <person name="Ghai R."/>
            <person name="Kavagutti S V."/>
        </authorList>
    </citation>
    <scope>NUCLEOTIDE SEQUENCE</scope>
</reference>
<dbReference type="Gene3D" id="3.40.50.720">
    <property type="entry name" value="NAD(P)-binding Rossmann-like Domain"/>
    <property type="match status" value="1"/>
</dbReference>
<sequence>MITGAAGFIGSRLAERSLEEAERLGYNSIVLLDALTYSGRRENMDAVLRDSRVTFVHASINDAEMVDEVLAGAHTVLHLAAESHVDRSIQGAQPFFITNVLGTQQLLESSRRGGVSKFVHVSTDEVYGSIDEGSWSEDHILEPNSPYSASKAGSDLAALAYHTTFGLDVSVTRCSNNYGPRQYPEKVIPLFVSNLIDGIKVPLYGDGLNVRDWLHVDDHCQGILKVLEGGRSGEIYNIGGGTELTNYEITLKLLELCGASTDMIEPVADRLGHDRRYSVDCAKISTELGYQPLVPFEAGLEATVRWYYDNEAWWRPLKAVKS</sequence>
<dbReference type="SUPFAM" id="SSF51735">
    <property type="entry name" value="NAD(P)-binding Rossmann-fold domains"/>
    <property type="match status" value="1"/>
</dbReference>
<protein>
    <submittedName>
        <fullName evidence="5">Unannotated protein</fullName>
    </submittedName>
</protein>
<comment type="cofactor">
    <cofactor evidence="1">
        <name>NAD(+)</name>
        <dbReference type="ChEBI" id="CHEBI:57540"/>
    </cofactor>
</comment>
<dbReference type="Pfam" id="PF16363">
    <property type="entry name" value="GDP_Man_Dehyd"/>
    <property type="match status" value="1"/>
</dbReference>
<dbReference type="InterPro" id="IPR005888">
    <property type="entry name" value="dTDP_Gluc_deHydtase"/>
</dbReference>
<dbReference type="GO" id="GO:0008460">
    <property type="term" value="F:dTDP-glucose 4,6-dehydratase activity"/>
    <property type="evidence" value="ECO:0007669"/>
    <property type="project" value="InterPro"/>
</dbReference>
<dbReference type="AlphaFoldDB" id="A0A6J6VRT4"/>
<accession>A0A6J6VRT4</accession>
<proteinExistence type="predicted"/>
<name>A0A6J6VRT4_9ZZZZ</name>
<dbReference type="Gene3D" id="3.90.25.10">
    <property type="entry name" value="UDP-galactose 4-epimerase, domain 1"/>
    <property type="match status" value="1"/>
</dbReference>
<gene>
    <name evidence="5" type="ORF">UFOPK2958_00078</name>
</gene>
<evidence type="ECO:0000256" key="2">
    <source>
        <dbReference type="ARBA" id="ARBA00023027"/>
    </source>
</evidence>
<dbReference type="EMBL" id="CAFAAB010000004">
    <property type="protein sequence ID" value="CAB4774009.1"/>
    <property type="molecule type" value="Genomic_DNA"/>
</dbReference>
<evidence type="ECO:0000259" key="4">
    <source>
        <dbReference type="Pfam" id="PF16363"/>
    </source>
</evidence>
<feature type="domain" description="NAD(P)-binding" evidence="4">
    <location>
        <begin position="1"/>
        <end position="302"/>
    </location>
</feature>
<dbReference type="NCBIfam" id="TIGR01181">
    <property type="entry name" value="dTDP_gluc_dehyt"/>
    <property type="match status" value="1"/>
</dbReference>
<dbReference type="GO" id="GO:0009225">
    <property type="term" value="P:nucleotide-sugar metabolic process"/>
    <property type="evidence" value="ECO:0007669"/>
    <property type="project" value="InterPro"/>
</dbReference>
<dbReference type="InterPro" id="IPR036291">
    <property type="entry name" value="NAD(P)-bd_dom_sf"/>
</dbReference>
<keyword evidence="2" id="KW-0520">NAD</keyword>
<dbReference type="CDD" id="cd05246">
    <property type="entry name" value="dTDP_GD_SDR_e"/>
    <property type="match status" value="1"/>
</dbReference>
<keyword evidence="3" id="KW-0456">Lyase</keyword>
<dbReference type="InterPro" id="IPR016040">
    <property type="entry name" value="NAD(P)-bd_dom"/>
</dbReference>
<evidence type="ECO:0000313" key="5">
    <source>
        <dbReference type="EMBL" id="CAB4774009.1"/>
    </source>
</evidence>
<organism evidence="5">
    <name type="scientific">freshwater metagenome</name>
    <dbReference type="NCBI Taxonomy" id="449393"/>
    <lineage>
        <taxon>unclassified sequences</taxon>
        <taxon>metagenomes</taxon>
        <taxon>ecological metagenomes</taxon>
    </lineage>
</organism>
<dbReference type="PANTHER" id="PTHR43000">
    <property type="entry name" value="DTDP-D-GLUCOSE 4,6-DEHYDRATASE-RELATED"/>
    <property type="match status" value="1"/>
</dbReference>
<evidence type="ECO:0000256" key="3">
    <source>
        <dbReference type="ARBA" id="ARBA00023239"/>
    </source>
</evidence>
<evidence type="ECO:0000256" key="1">
    <source>
        <dbReference type="ARBA" id="ARBA00001911"/>
    </source>
</evidence>